<dbReference type="CDD" id="cd00320">
    <property type="entry name" value="cpn10"/>
    <property type="match status" value="1"/>
</dbReference>
<dbReference type="GO" id="GO:0051082">
    <property type="term" value="F:unfolded protein binding"/>
    <property type="evidence" value="ECO:0007669"/>
    <property type="project" value="TreeGrafter"/>
</dbReference>
<dbReference type="RefSeq" id="WP_033504298.1">
    <property type="nucleotide sequence ID" value="NZ_CP011786.1"/>
</dbReference>
<dbReference type="STRING" id="1437605.AB656_06825"/>
<protein>
    <recommendedName>
        <fullName evidence="3">Co-chaperonin GroES</fullName>
    </recommendedName>
    <alternativeName>
        <fullName evidence="3">10 kDa chaperonin</fullName>
    </alternativeName>
    <alternativeName>
        <fullName evidence="3">Chaperonin-10</fullName>
        <shortName evidence="3">Cpn10</shortName>
    </alternativeName>
</protein>
<dbReference type="GO" id="GO:0051087">
    <property type="term" value="F:protein-folding chaperone binding"/>
    <property type="evidence" value="ECO:0007669"/>
    <property type="project" value="TreeGrafter"/>
</dbReference>
<proteinExistence type="inferred from homology"/>
<comment type="similarity">
    <text evidence="1 3 4">Belongs to the GroES chaperonin family.</text>
</comment>
<comment type="subcellular location">
    <subcellularLocation>
        <location evidence="3">Cytoplasm</location>
    </subcellularLocation>
</comment>
<dbReference type="PROSITE" id="PS00681">
    <property type="entry name" value="CHAPERONINS_CPN10"/>
    <property type="match status" value="1"/>
</dbReference>
<evidence type="ECO:0000256" key="4">
    <source>
        <dbReference type="RuleBase" id="RU000535"/>
    </source>
</evidence>
<dbReference type="GO" id="GO:0005737">
    <property type="term" value="C:cytoplasm"/>
    <property type="evidence" value="ECO:0007669"/>
    <property type="project" value="UniProtKB-SubCell"/>
</dbReference>
<name>A0A086YYL9_9BIFI</name>
<keyword evidence="2 3" id="KW-0143">Chaperone</keyword>
<dbReference type="FunFam" id="2.30.33.40:FF:000001">
    <property type="entry name" value="10 kDa chaperonin"/>
    <property type="match status" value="1"/>
</dbReference>
<dbReference type="eggNOG" id="COG0234">
    <property type="taxonomic scope" value="Bacteria"/>
</dbReference>
<sequence>MSISLTPLEDKIVIKQAPAETTTASGLVIPDSAKEKPQQGEVLAVGPGRRDDKGELIPVDIKVGDKVLYSKYGGTEVNYQGEDYLIVSARDVLAILK</sequence>
<dbReference type="InterPro" id="IPR011032">
    <property type="entry name" value="GroES-like_sf"/>
</dbReference>
<dbReference type="NCBIfam" id="NF001534">
    <property type="entry name" value="PRK00364.2-5"/>
    <property type="match status" value="1"/>
</dbReference>
<dbReference type="Proteomes" id="UP000029015">
    <property type="component" value="Unassembled WGS sequence"/>
</dbReference>
<keyword evidence="3" id="KW-0963">Cytoplasm</keyword>
<reference evidence="5 6" key="1">
    <citation type="submission" date="2014-03" db="EMBL/GenBank/DDBJ databases">
        <title>Genomics of Bifidobacteria.</title>
        <authorList>
            <person name="Ventura M."/>
            <person name="Milani C."/>
            <person name="Lugli G.A."/>
        </authorList>
    </citation>
    <scope>NUCLEOTIDE SEQUENCE [LARGE SCALE GENOMIC DNA]</scope>
    <source>
        <strain evidence="5 6">DSM 22766</strain>
    </source>
</reference>
<evidence type="ECO:0000313" key="6">
    <source>
        <dbReference type="Proteomes" id="UP000029015"/>
    </source>
</evidence>
<dbReference type="SUPFAM" id="SSF50129">
    <property type="entry name" value="GroES-like"/>
    <property type="match status" value="1"/>
</dbReference>
<dbReference type="GO" id="GO:0046872">
    <property type="term" value="F:metal ion binding"/>
    <property type="evidence" value="ECO:0007669"/>
    <property type="project" value="TreeGrafter"/>
</dbReference>
<dbReference type="InterPro" id="IPR018369">
    <property type="entry name" value="Chaprnonin_Cpn10_CS"/>
</dbReference>
<dbReference type="HAMAP" id="MF_00580">
    <property type="entry name" value="CH10"/>
    <property type="match status" value="1"/>
</dbReference>
<dbReference type="Gene3D" id="2.30.33.40">
    <property type="entry name" value="GroES chaperonin"/>
    <property type="match status" value="1"/>
</dbReference>
<dbReference type="NCBIfam" id="NF001531">
    <property type="entry name" value="PRK00364.2-2"/>
    <property type="match status" value="1"/>
</dbReference>
<accession>A0A086YYL9</accession>
<dbReference type="GO" id="GO:0005524">
    <property type="term" value="F:ATP binding"/>
    <property type="evidence" value="ECO:0007669"/>
    <property type="project" value="InterPro"/>
</dbReference>
<dbReference type="InterPro" id="IPR037124">
    <property type="entry name" value="Chaperonin_GroES_sf"/>
</dbReference>
<keyword evidence="6" id="KW-1185">Reference proteome</keyword>
<dbReference type="PRINTS" id="PR00297">
    <property type="entry name" value="CHAPERONIN10"/>
</dbReference>
<dbReference type="PANTHER" id="PTHR10772:SF58">
    <property type="entry name" value="CO-CHAPERONIN GROES"/>
    <property type="match status" value="1"/>
</dbReference>
<dbReference type="EMBL" id="JGYK01000002">
    <property type="protein sequence ID" value="KFI39369.1"/>
    <property type="molecule type" value="Genomic_DNA"/>
</dbReference>
<evidence type="ECO:0000313" key="5">
    <source>
        <dbReference type="EMBL" id="KFI39369.1"/>
    </source>
</evidence>
<dbReference type="NCBIfam" id="NF001530">
    <property type="entry name" value="PRK00364.1-6"/>
    <property type="match status" value="1"/>
</dbReference>
<dbReference type="GO" id="GO:0044183">
    <property type="term" value="F:protein folding chaperone"/>
    <property type="evidence" value="ECO:0007669"/>
    <property type="project" value="InterPro"/>
</dbReference>
<comment type="function">
    <text evidence="3 4">Together with the chaperonin GroEL, plays an essential role in assisting protein folding. The GroEL-GroES system forms a nano-cage that allows encapsulation of the non-native substrate proteins and provides a physical environment optimized to promote and accelerate protein folding. GroES binds to the apical surface of the GroEL ring, thereby capping the opening of the GroEL channel.</text>
</comment>
<dbReference type="PANTHER" id="PTHR10772">
    <property type="entry name" value="10 KDA HEAT SHOCK PROTEIN"/>
    <property type="match status" value="1"/>
</dbReference>
<comment type="caution">
    <text evidence="5">The sequence shown here is derived from an EMBL/GenBank/DDBJ whole genome shotgun (WGS) entry which is preliminary data.</text>
</comment>
<gene>
    <name evidence="3" type="primary">groES</name>
    <name evidence="3" type="synonym">groS</name>
    <name evidence="5" type="ORF">BACT_0201</name>
</gene>
<dbReference type="SMART" id="SM00883">
    <property type="entry name" value="Cpn10"/>
    <property type="match status" value="1"/>
</dbReference>
<dbReference type="KEGG" id="bact:AB656_06825"/>
<dbReference type="Pfam" id="PF00166">
    <property type="entry name" value="Cpn10"/>
    <property type="match status" value="1"/>
</dbReference>
<comment type="subunit">
    <text evidence="3">Heptamer of 7 subunits arranged in a ring. Interacts with the chaperonin GroEL.</text>
</comment>
<evidence type="ECO:0000256" key="3">
    <source>
        <dbReference type="HAMAP-Rule" id="MF_00580"/>
    </source>
</evidence>
<evidence type="ECO:0000256" key="2">
    <source>
        <dbReference type="ARBA" id="ARBA00023186"/>
    </source>
</evidence>
<dbReference type="PATRIC" id="fig|1437605.7.peg.1402"/>
<evidence type="ECO:0000256" key="1">
    <source>
        <dbReference type="ARBA" id="ARBA00006975"/>
    </source>
</evidence>
<dbReference type="NCBIfam" id="NF001533">
    <property type="entry name" value="PRK00364.2-4"/>
    <property type="match status" value="1"/>
</dbReference>
<organism evidence="5 6">
    <name type="scientific">Bifidobacterium actinocoloniiforme DSM 22766</name>
    <dbReference type="NCBI Taxonomy" id="1437605"/>
    <lineage>
        <taxon>Bacteria</taxon>
        <taxon>Bacillati</taxon>
        <taxon>Actinomycetota</taxon>
        <taxon>Actinomycetes</taxon>
        <taxon>Bifidobacteriales</taxon>
        <taxon>Bifidobacteriaceae</taxon>
        <taxon>Bifidobacterium</taxon>
    </lineage>
</organism>
<dbReference type="InterPro" id="IPR020818">
    <property type="entry name" value="Chaperonin_GroES"/>
</dbReference>
<dbReference type="AlphaFoldDB" id="A0A086YYL9"/>
<dbReference type="OrthoDB" id="9806791at2"/>